<gene>
    <name evidence="1" type="ORF">NPIL_341721</name>
</gene>
<name>A0A8X6QG85_NEPPI</name>
<organism evidence="1 2">
    <name type="scientific">Nephila pilipes</name>
    <name type="common">Giant wood spider</name>
    <name type="synonym">Nephila maculata</name>
    <dbReference type="NCBI Taxonomy" id="299642"/>
    <lineage>
        <taxon>Eukaryota</taxon>
        <taxon>Metazoa</taxon>
        <taxon>Ecdysozoa</taxon>
        <taxon>Arthropoda</taxon>
        <taxon>Chelicerata</taxon>
        <taxon>Arachnida</taxon>
        <taxon>Araneae</taxon>
        <taxon>Araneomorphae</taxon>
        <taxon>Entelegynae</taxon>
        <taxon>Araneoidea</taxon>
        <taxon>Nephilidae</taxon>
        <taxon>Nephila</taxon>
    </lineage>
</organism>
<comment type="caution">
    <text evidence="1">The sequence shown here is derived from an EMBL/GenBank/DDBJ whole genome shotgun (WGS) entry which is preliminary data.</text>
</comment>
<dbReference type="Proteomes" id="UP000887013">
    <property type="component" value="Unassembled WGS sequence"/>
</dbReference>
<keyword evidence="2" id="KW-1185">Reference proteome</keyword>
<dbReference type="EMBL" id="BMAW01128463">
    <property type="protein sequence ID" value="GFU25582.1"/>
    <property type="molecule type" value="Genomic_DNA"/>
</dbReference>
<dbReference type="AlphaFoldDB" id="A0A8X6QG85"/>
<accession>A0A8X6QG85</accession>
<sequence length="156" mass="18187">MKQKEGNIYRDIIHEYTSESYYNKRVRPSIAQLAERWTVEENMKHNRIRDVYQNCSEELFRKIKTKKGYAVRRLSPLSGHSTPGYPHETPVEVQLPTISRKEPSSSITDSLENLRNLQVKEIFKLLDQVIVIATSNSSKYQKMKAILKIADEYLGI</sequence>
<reference evidence="1" key="1">
    <citation type="submission" date="2020-08" db="EMBL/GenBank/DDBJ databases">
        <title>Multicomponent nature underlies the extraordinary mechanical properties of spider dragline silk.</title>
        <authorList>
            <person name="Kono N."/>
            <person name="Nakamura H."/>
            <person name="Mori M."/>
            <person name="Yoshida Y."/>
            <person name="Ohtoshi R."/>
            <person name="Malay A.D."/>
            <person name="Moran D.A.P."/>
            <person name="Tomita M."/>
            <person name="Numata K."/>
            <person name="Arakawa K."/>
        </authorList>
    </citation>
    <scope>NUCLEOTIDE SEQUENCE</scope>
</reference>
<protein>
    <submittedName>
        <fullName evidence="1">Uncharacterized protein</fullName>
    </submittedName>
</protein>
<evidence type="ECO:0000313" key="2">
    <source>
        <dbReference type="Proteomes" id="UP000887013"/>
    </source>
</evidence>
<evidence type="ECO:0000313" key="1">
    <source>
        <dbReference type="EMBL" id="GFU25582.1"/>
    </source>
</evidence>
<proteinExistence type="predicted"/>